<feature type="domain" description="Extensin-like C-terminal" evidence="3">
    <location>
        <begin position="67"/>
        <end position="241"/>
    </location>
</feature>
<reference evidence="4 5" key="1">
    <citation type="submission" date="2024-01" db="EMBL/GenBank/DDBJ databases">
        <title>New evidence supports the origin of RcGTA from prophage.</title>
        <authorList>
            <person name="Xu Y."/>
            <person name="Liu B."/>
            <person name="Chen F."/>
        </authorList>
    </citation>
    <scope>NUCLEOTIDE SEQUENCE [LARGE SCALE GENOMIC DNA]</scope>
    <source>
        <strain evidence="4 5">CBW1107-2</strain>
    </source>
</reference>
<dbReference type="RefSeq" id="WP_368804160.1">
    <property type="nucleotide sequence ID" value="NZ_JAZHFV010000006.1"/>
</dbReference>
<feature type="region of interest" description="Disordered" evidence="1">
    <location>
        <begin position="36"/>
        <end position="60"/>
    </location>
</feature>
<accession>A0ABV3WX00</accession>
<dbReference type="InterPro" id="IPR009683">
    <property type="entry name" value="Extensin-like_C"/>
</dbReference>
<feature type="chain" id="PRO_5045729139" evidence="2">
    <location>
        <begin position="27"/>
        <end position="242"/>
    </location>
</feature>
<keyword evidence="5" id="KW-1185">Reference proteome</keyword>
<dbReference type="Proteomes" id="UP001559025">
    <property type="component" value="Unassembled WGS sequence"/>
</dbReference>
<name>A0ABV3WX00_9HYPH</name>
<evidence type="ECO:0000256" key="1">
    <source>
        <dbReference type="SAM" id="MobiDB-lite"/>
    </source>
</evidence>
<proteinExistence type="predicted"/>
<evidence type="ECO:0000259" key="3">
    <source>
        <dbReference type="Pfam" id="PF06904"/>
    </source>
</evidence>
<comment type="caution">
    <text evidence="4">The sequence shown here is derived from an EMBL/GenBank/DDBJ whole genome shotgun (WGS) entry which is preliminary data.</text>
</comment>
<protein>
    <submittedName>
        <fullName evidence="4">Extensin family protein</fullName>
    </submittedName>
</protein>
<sequence>MMRLLQKSRLMLLLLASLTLPGWSYAAEVGELPATMAAPDPKPQTTETQPAQPATTTPPAMPAEEAQCRERLETLGAVFEEHEPLADDLGCSATHPVTVSRLSKDVELTPPAVLTCAMAEASARFVQDHAGPLTRGAFGSDLAAIEQVSAYVCRPRNGSKKLSEHAFANALDWGALVLEDGTRIEVQAHGSAAPRRSRLVKAIQKAACGPFKTVLGPGSDADHANHFHFDLARRRNGGTWCE</sequence>
<dbReference type="EMBL" id="JAZHFV010000006">
    <property type="protein sequence ID" value="MEX4009212.1"/>
    <property type="molecule type" value="Genomic_DNA"/>
</dbReference>
<evidence type="ECO:0000313" key="5">
    <source>
        <dbReference type="Proteomes" id="UP001559025"/>
    </source>
</evidence>
<organism evidence="4 5">
    <name type="scientific">Neoaquamicrobium sediminum</name>
    <dbReference type="NCBI Taxonomy" id="1849104"/>
    <lineage>
        <taxon>Bacteria</taxon>
        <taxon>Pseudomonadati</taxon>
        <taxon>Pseudomonadota</taxon>
        <taxon>Alphaproteobacteria</taxon>
        <taxon>Hyphomicrobiales</taxon>
        <taxon>Phyllobacteriaceae</taxon>
        <taxon>Neoaquamicrobium</taxon>
    </lineage>
</organism>
<gene>
    <name evidence="4" type="ORF">V1479_18015</name>
</gene>
<feature type="compositionally biased region" description="Low complexity" evidence="1">
    <location>
        <begin position="43"/>
        <end position="60"/>
    </location>
</feature>
<keyword evidence="2" id="KW-0732">Signal</keyword>
<feature type="signal peptide" evidence="2">
    <location>
        <begin position="1"/>
        <end position="26"/>
    </location>
</feature>
<dbReference type="Pfam" id="PF06904">
    <property type="entry name" value="Extensin-like_C"/>
    <property type="match status" value="1"/>
</dbReference>
<evidence type="ECO:0000256" key="2">
    <source>
        <dbReference type="SAM" id="SignalP"/>
    </source>
</evidence>
<evidence type="ECO:0000313" key="4">
    <source>
        <dbReference type="EMBL" id="MEX4009212.1"/>
    </source>
</evidence>